<gene>
    <name evidence="9" type="ORF">AB205_0069790</name>
</gene>
<evidence type="ECO:0000313" key="9">
    <source>
        <dbReference type="EMBL" id="PIO36871.1"/>
    </source>
</evidence>
<feature type="region of interest" description="Disordered" evidence="7">
    <location>
        <begin position="1"/>
        <end position="41"/>
    </location>
</feature>
<evidence type="ECO:0000256" key="4">
    <source>
        <dbReference type="ARBA" id="ARBA00022989"/>
    </source>
</evidence>
<evidence type="ECO:0000313" key="10">
    <source>
        <dbReference type="Proteomes" id="UP000228934"/>
    </source>
</evidence>
<name>A0A2G9SBT4_AQUCT</name>
<keyword evidence="10" id="KW-1185">Reference proteome</keyword>
<evidence type="ECO:0000256" key="5">
    <source>
        <dbReference type="ARBA" id="ARBA00023136"/>
    </source>
</evidence>
<evidence type="ECO:0000256" key="3">
    <source>
        <dbReference type="ARBA" id="ARBA00022729"/>
    </source>
</evidence>
<comment type="subcellular location">
    <subcellularLocation>
        <location evidence="1">Membrane</location>
        <topology evidence="1">Single-pass type I membrane protein</topology>
    </subcellularLocation>
</comment>
<dbReference type="GO" id="GO:0016020">
    <property type="term" value="C:membrane"/>
    <property type="evidence" value="ECO:0007669"/>
    <property type="project" value="UniProtKB-SubCell"/>
</dbReference>
<evidence type="ECO:0000256" key="6">
    <source>
        <dbReference type="ARBA" id="ARBA00023180"/>
    </source>
</evidence>
<sequence length="254" mass="28310">MGRHILLRAPAGGTGSSVSRNPRQWQDDVSTAQTGNRLLPPQLPVRSFSAFCSQEQASGGDSSSSSSRISQPTYRLMSMKTSFFSPSSVTTSIQIRGRRAFPMSARISKQLRLSMPPCLLNRTSSFNTTSCVTEVEPLFQSFSSTLVLIVLATVIFCLVVLSLSTFHLHKSKMKKRKIEKAQEEYERDHCSPKVERGNRQPSKAQDPGGHDSPDIQRRDQSPFNPYARMIEQPQREASILDDAKEDFLQSVVLS</sequence>
<keyword evidence="4 8" id="KW-1133">Transmembrane helix</keyword>
<dbReference type="EMBL" id="KV926274">
    <property type="protein sequence ID" value="PIO36871.1"/>
    <property type="molecule type" value="Genomic_DNA"/>
</dbReference>
<protein>
    <submittedName>
        <fullName evidence="9">Uncharacterized protein</fullName>
    </submittedName>
</protein>
<dbReference type="AlphaFoldDB" id="A0A2G9SBT4"/>
<reference evidence="10" key="1">
    <citation type="journal article" date="2017" name="Nat. Commun.">
        <title>The North American bullfrog draft genome provides insight into hormonal regulation of long noncoding RNA.</title>
        <authorList>
            <person name="Hammond S.A."/>
            <person name="Warren R.L."/>
            <person name="Vandervalk B.P."/>
            <person name="Kucuk E."/>
            <person name="Khan H."/>
            <person name="Gibb E.A."/>
            <person name="Pandoh P."/>
            <person name="Kirk H."/>
            <person name="Zhao Y."/>
            <person name="Jones M."/>
            <person name="Mungall A.J."/>
            <person name="Coope R."/>
            <person name="Pleasance S."/>
            <person name="Moore R.A."/>
            <person name="Holt R.A."/>
            <person name="Round J.M."/>
            <person name="Ohora S."/>
            <person name="Walle B.V."/>
            <person name="Veldhoen N."/>
            <person name="Helbing C.C."/>
            <person name="Birol I."/>
        </authorList>
    </citation>
    <scope>NUCLEOTIDE SEQUENCE [LARGE SCALE GENOMIC DNA]</scope>
</reference>
<feature type="transmembrane region" description="Helical" evidence="8">
    <location>
        <begin position="146"/>
        <end position="168"/>
    </location>
</feature>
<dbReference type="PANTHER" id="PTHR31870">
    <property type="entry name" value="SI:DKEY-183I3.9-RELATED"/>
    <property type="match status" value="1"/>
</dbReference>
<keyword evidence="3" id="KW-0732">Signal</keyword>
<organism evidence="9 10">
    <name type="scientific">Aquarana catesbeiana</name>
    <name type="common">American bullfrog</name>
    <name type="synonym">Rana catesbeiana</name>
    <dbReference type="NCBI Taxonomy" id="8400"/>
    <lineage>
        <taxon>Eukaryota</taxon>
        <taxon>Metazoa</taxon>
        <taxon>Chordata</taxon>
        <taxon>Craniata</taxon>
        <taxon>Vertebrata</taxon>
        <taxon>Euteleostomi</taxon>
        <taxon>Amphibia</taxon>
        <taxon>Batrachia</taxon>
        <taxon>Anura</taxon>
        <taxon>Neobatrachia</taxon>
        <taxon>Ranoidea</taxon>
        <taxon>Ranidae</taxon>
        <taxon>Aquarana</taxon>
    </lineage>
</organism>
<evidence type="ECO:0000256" key="2">
    <source>
        <dbReference type="ARBA" id="ARBA00022692"/>
    </source>
</evidence>
<keyword evidence="2 8" id="KW-0812">Transmembrane</keyword>
<dbReference type="PANTHER" id="PTHR31870:SF2">
    <property type="entry name" value="CHROMOSOME 11 OPEN READING FRAME 87"/>
    <property type="match status" value="1"/>
</dbReference>
<keyword evidence="6" id="KW-0325">Glycoprotein</keyword>
<dbReference type="InterPro" id="IPR037670">
    <property type="entry name" value="C11orf87"/>
</dbReference>
<dbReference type="OrthoDB" id="9943854at2759"/>
<evidence type="ECO:0000256" key="8">
    <source>
        <dbReference type="SAM" id="Phobius"/>
    </source>
</evidence>
<feature type="region of interest" description="Disordered" evidence="7">
    <location>
        <begin position="179"/>
        <end position="228"/>
    </location>
</feature>
<accession>A0A2G9SBT4</accession>
<evidence type="ECO:0000256" key="1">
    <source>
        <dbReference type="ARBA" id="ARBA00004479"/>
    </source>
</evidence>
<feature type="compositionally biased region" description="Polar residues" evidence="7">
    <location>
        <begin position="16"/>
        <end position="36"/>
    </location>
</feature>
<feature type="compositionally biased region" description="Basic and acidic residues" evidence="7">
    <location>
        <begin position="179"/>
        <end position="198"/>
    </location>
</feature>
<evidence type="ECO:0000256" key="7">
    <source>
        <dbReference type="SAM" id="MobiDB-lite"/>
    </source>
</evidence>
<keyword evidence="5 8" id="KW-0472">Membrane</keyword>
<proteinExistence type="predicted"/>
<dbReference type="Proteomes" id="UP000228934">
    <property type="component" value="Unassembled WGS sequence"/>
</dbReference>
<feature type="compositionally biased region" description="Basic and acidic residues" evidence="7">
    <location>
        <begin position="208"/>
        <end position="220"/>
    </location>
</feature>